<evidence type="ECO:0000256" key="6">
    <source>
        <dbReference type="ARBA" id="ARBA00023136"/>
    </source>
</evidence>
<evidence type="ECO:0000256" key="4">
    <source>
        <dbReference type="ARBA" id="ARBA00022692"/>
    </source>
</evidence>
<comment type="caution">
    <text evidence="8">The sequence shown here is derived from an EMBL/GenBank/DDBJ whole genome shotgun (WGS) entry which is preliminary data.</text>
</comment>
<proteinExistence type="predicted"/>
<feature type="transmembrane region" description="Helical" evidence="7">
    <location>
        <begin position="109"/>
        <end position="133"/>
    </location>
</feature>
<keyword evidence="3" id="KW-1003">Cell membrane</keyword>
<keyword evidence="9" id="KW-1185">Reference proteome</keyword>
<dbReference type="GO" id="GO:0005886">
    <property type="term" value="C:plasma membrane"/>
    <property type="evidence" value="ECO:0007669"/>
    <property type="project" value="UniProtKB-SubCell"/>
</dbReference>
<gene>
    <name evidence="8" type="ORF">GCM10009007_02600</name>
</gene>
<evidence type="ECO:0000256" key="7">
    <source>
        <dbReference type="SAM" id="Phobius"/>
    </source>
</evidence>
<keyword evidence="5 7" id="KW-1133">Transmembrane helix</keyword>
<feature type="transmembrane region" description="Helical" evidence="7">
    <location>
        <begin position="79"/>
        <end position="102"/>
    </location>
</feature>
<accession>A0A8J3CJL8</accession>
<protein>
    <submittedName>
        <fullName evidence="8">Uncharacterized protein</fullName>
    </submittedName>
</protein>
<feature type="transmembrane region" description="Helical" evidence="7">
    <location>
        <begin position="183"/>
        <end position="208"/>
    </location>
</feature>
<evidence type="ECO:0000256" key="1">
    <source>
        <dbReference type="ARBA" id="ARBA00004651"/>
    </source>
</evidence>
<evidence type="ECO:0000313" key="9">
    <source>
        <dbReference type="Proteomes" id="UP000614287"/>
    </source>
</evidence>
<dbReference type="InterPro" id="IPR002751">
    <property type="entry name" value="CbiM/NikMN"/>
</dbReference>
<keyword evidence="2" id="KW-0813">Transport</keyword>
<evidence type="ECO:0000256" key="2">
    <source>
        <dbReference type="ARBA" id="ARBA00022448"/>
    </source>
</evidence>
<keyword evidence="4 7" id="KW-0812">Transmembrane</keyword>
<comment type="subcellular location">
    <subcellularLocation>
        <location evidence="1">Cell membrane</location>
        <topology evidence="1">Multi-pass membrane protein</topology>
    </subcellularLocation>
</comment>
<reference evidence="8" key="1">
    <citation type="journal article" date="2014" name="Int. J. Syst. Evol. Microbiol.">
        <title>Complete genome sequence of Corynebacterium casei LMG S-19264T (=DSM 44701T), isolated from a smear-ripened cheese.</title>
        <authorList>
            <consortium name="US DOE Joint Genome Institute (JGI-PGF)"/>
            <person name="Walter F."/>
            <person name="Albersmeier A."/>
            <person name="Kalinowski J."/>
            <person name="Ruckert C."/>
        </authorList>
    </citation>
    <scope>NUCLEOTIDE SEQUENCE</scope>
    <source>
        <strain evidence="8">KCTC 32501</strain>
    </source>
</reference>
<evidence type="ECO:0000313" key="8">
    <source>
        <dbReference type="EMBL" id="GHA65490.1"/>
    </source>
</evidence>
<dbReference type="AlphaFoldDB" id="A0A8J3CJL8"/>
<feature type="transmembrane region" description="Helical" evidence="7">
    <location>
        <begin position="15"/>
        <end position="36"/>
    </location>
</feature>
<reference evidence="8" key="2">
    <citation type="submission" date="2020-09" db="EMBL/GenBank/DDBJ databases">
        <authorList>
            <person name="Sun Q."/>
            <person name="Kim S."/>
        </authorList>
    </citation>
    <scope>NUCLEOTIDE SEQUENCE</scope>
    <source>
        <strain evidence="8">KCTC 32501</strain>
    </source>
</reference>
<dbReference type="GO" id="GO:0000041">
    <property type="term" value="P:transition metal ion transport"/>
    <property type="evidence" value="ECO:0007669"/>
    <property type="project" value="InterPro"/>
</dbReference>
<dbReference type="EMBL" id="BMZG01000001">
    <property type="protein sequence ID" value="GHA65490.1"/>
    <property type="molecule type" value="Genomic_DNA"/>
</dbReference>
<feature type="transmembrane region" description="Helical" evidence="7">
    <location>
        <begin position="48"/>
        <end position="67"/>
    </location>
</feature>
<feature type="transmembrane region" description="Helical" evidence="7">
    <location>
        <begin position="145"/>
        <end position="171"/>
    </location>
</feature>
<name>A0A8J3CJL8_9BURK</name>
<evidence type="ECO:0000256" key="3">
    <source>
        <dbReference type="ARBA" id="ARBA00022475"/>
    </source>
</evidence>
<dbReference type="Proteomes" id="UP000614287">
    <property type="component" value="Unassembled WGS sequence"/>
</dbReference>
<organism evidence="8 9">
    <name type="scientific">Formosimonas limnophila</name>
    <dbReference type="NCBI Taxonomy" id="1384487"/>
    <lineage>
        <taxon>Bacteria</taxon>
        <taxon>Pseudomonadati</taxon>
        <taxon>Pseudomonadota</taxon>
        <taxon>Betaproteobacteria</taxon>
        <taxon>Burkholderiales</taxon>
        <taxon>Burkholderiaceae</taxon>
        <taxon>Formosimonas</taxon>
    </lineage>
</organism>
<dbReference type="Pfam" id="PF01891">
    <property type="entry name" value="CbiM"/>
    <property type="match status" value="1"/>
</dbReference>
<evidence type="ECO:0000256" key="5">
    <source>
        <dbReference type="ARBA" id="ARBA00022989"/>
    </source>
</evidence>
<dbReference type="RefSeq" id="WP_189490546.1">
    <property type="nucleotide sequence ID" value="NZ_BMZG01000001.1"/>
</dbReference>
<dbReference type="Gene3D" id="1.10.1760.20">
    <property type="match status" value="1"/>
</dbReference>
<sequence>MFDHPNPDEIFNLNIWWSINAVIFAGLVIIALLPSTRASIKDHLRQNLWLGLTLMLCLIWLIKAQALDYLYLHLIGASIAYLLLGARLTLLALGVVLVVTNLTRHESIIVWGVQYALVVALPIFCAALLHYLVNLYLPKRLFVFIIVRGFFVAALGMAVTVWINLLVLQYLDLAARIENNDFLLLIPILLAWGEGLLSGMATALIAVYRPHWWYQPQVFHDV</sequence>
<keyword evidence="6 7" id="KW-0472">Membrane</keyword>